<dbReference type="PANTHER" id="PTHR33798">
    <property type="entry name" value="FLAVOPROTEIN OXYGENASE"/>
    <property type="match status" value="1"/>
</dbReference>
<proteinExistence type="inferred from homology"/>
<keyword evidence="2" id="KW-0285">Flavoprotein</keyword>
<evidence type="ECO:0000256" key="2">
    <source>
        <dbReference type="ARBA" id="ARBA00022630"/>
    </source>
</evidence>
<comment type="caution">
    <text evidence="6">The sequence shown here is derived from an EMBL/GenBank/DDBJ whole genome shotgun (WGS) entry which is preliminary data.</text>
</comment>
<dbReference type="EMBL" id="LHXO01000149">
    <property type="protein sequence ID" value="KXA92582.1"/>
    <property type="molecule type" value="Genomic_DNA"/>
</dbReference>
<keyword evidence="3" id="KW-0288">FMN</keyword>
<evidence type="ECO:0000259" key="5">
    <source>
        <dbReference type="SMART" id="SM00903"/>
    </source>
</evidence>
<dbReference type="Pfam" id="PF01613">
    <property type="entry name" value="Flavin_Reduct"/>
    <property type="match status" value="1"/>
</dbReference>
<keyword evidence="7" id="KW-1185">Reference proteome</keyword>
<dbReference type="InterPro" id="IPR012349">
    <property type="entry name" value="Split_barrel_FMN-bd"/>
</dbReference>
<sequence length="182" mass="19989">MNFDVNNYYKLIAPRPTVCVSTVNKKGISNLAPFSFATPLSFSPPLIGVSVGKGKDTILNARETEGFVVAPLVEEWKDKGISSEVSLPREESEFEEVGLAEQDSEKVKVPSIKESPVNVECDYWDDFEVGDHCMLVGKVVRVSVKEGSLKNGRINLEELGPVGHISGEEFCVSREVVEVGRE</sequence>
<gene>
    <name evidence="6" type="ORF">AKJ65_07345</name>
</gene>
<comment type="similarity">
    <text evidence="4">Belongs to the flavoredoxin family.</text>
</comment>
<evidence type="ECO:0000313" key="6">
    <source>
        <dbReference type="EMBL" id="KXA92582.1"/>
    </source>
</evidence>
<dbReference type="SUPFAM" id="SSF50475">
    <property type="entry name" value="FMN-binding split barrel"/>
    <property type="match status" value="1"/>
</dbReference>
<evidence type="ECO:0000256" key="4">
    <source>
        <dbReference type="ARBA" id="ARBA00038054"/>
    </source>
</evidence>
<dbReference type="InterPro" id="IPR002563">
    <property type="entry name" value="Flavin_Rdtase-like_dom"/>
</dbReference>
<dbReference type="AlphaFoldDB" id="A0A133UEH9"/>
<evidence type="ECO:0000256" key="3">
    <source>
        <dbReference type="ARBA" id="ARBA00022643"/>
    </source>
</evidence>
<name>A0A133UEH9_9EURY</name>
<organism evidence="6 7">
    <name type="scientific">candidate division MSBL1 archaeon SCGC-AAA259E19</name>
    <dbReference type="NCBI Taxonomy" id="1698264"/>
    <lineage>
        <taxon>Archaea</taxon>
        <taxon>Methanobacteriati</taxon>
        <taxon>Methanobacteriota</taxon>
        <taxon>candidate division MSBL1</taxon>
    </lineage>
</organism>
<accession>A0A133UEH9</accession>
<dbReference type="SMART" id="SM00903">
    <property type="entry name" value="Flavin_Reduct"/>
    <property type="match status" value="1"/>
</dbReference>
<protein>
    <recommendedName>
        <fullName evidence="5">Flavin reductase like domain-containing protein</fullName>
    </recommendedName>
</protein>
<comment type="cofactor">
    <cofactor evidence="1">
        <name>FMN</name>
        <dbReference type="ChEBI" id="CHEBI:58210"/>
    </cofactor>
</comment>
<evidence type="ECO:0000256" key="1">
    <source>
        <dbReference type="ARBA" id="ARBA00001917"/>
    </source>
</evidence>
<dbReference type="Proteomes" id="UP000070284">
    <property type="component" value="Unassembled WGS sequence"/>
</dbReference>
<reference evidence="6 7" key="1">
    <citation type="journal article" date="2016" name="Sci. Rep.">
        <title>Metabolic traits of an uncultured archaeal lineage -MSBL1- from brine pools of the Red Sea.</title>
        <authorList>
            <person name="Mwirichia R."/>
            <person name="Alam I."/>
            <person name="Rashid M."/>
            <person name="Vinu M."/>
            <person name="Ba-Alawi W."/>
            <person name="Anthony Kamau A."/>
            <person name="Kamanda Ngugi D."/>
            <person name="Goker M."/>
            <person name="Klenk H.P."/>
            <person name="Bajic V."/>
            <person name="Stingl U."/>
        </authorList>
    </citation>
    <scope>NUCLEOTIDE SEQUENCE [LARGE SCALE GENOMIC DNA]</scope>
    <source>
        <strain evidence="6">SCGC-AAA259E19</strain>
    </source>
</reference>
<feature type="domain" description="Flavin reductase like" evidence="5">
    <location>
        <begin position="11"/>
        <end position="153"/>
    </location>
</feature>
<dbReference type="Gene3D" id="2.30.110.10">
    <property type="entry name" value="Electron Transport, Fmn-binding Protein, Chain A"/>
    <property type="match status" value="1"/>
</dbReference>
<dbReference type="PANTHER" id="PTHR33798:SF5">
    <property type="entry name" value="FLAVIN REDUCTASE LIKE DOMAIN-CONTAINING PROTEIN"/>
    <property type="match status" value="1"/>
</dbReference>
<evidence type="ECO:0000313" key="7">
    <source>
        <dbReference type="Proteomes" id="UP000070284"/>
    </source>
</evidence>
<dbReference type="GO" id="GO:0010181">
    <property type="term" value="F:FMN binding"/>
    <property type="evidence" value="ECO:0007669"/>
    <property type="project" value="InterPro"/>
</dbReference>